<organism evidence="1 2">
    <name type="scientific">Massilia mucilaginosa</name>
    <dbReference type="NCBI Taxonomy" id="2609282"/>
    <lineage>
        <taxon>Bacteria</taxon>
        <taxon>Pseudomonadati</taxon>
        <taxon>Pseudomonadota</taxon>
        <taxon>Betaproteobacteria</taxon>
        <taxon>Burkholderiales</taxon>
        <taxon>Oxalobacteraceae</taxon>
        <taxon>Telluria group</taxon>
        <taxon>Massilia</taxon>
    </lineage>
</organism>
<reference evidence="1 2" key="1">
    <citation type="submission" date="2019-10" db="EMBL/GenBank/DDBJ databases">
        <title>Taxonomy of Antarctic Massilia spp.: description of Massilia rubra sp. nov., Massilia aquatica sp. nov., Massilia mucilaginosa sp. nov., Massilia frigida sp. nov. isolated from streams, lakes and regoliths.</title>
        <authorList>
            <person name="Holochova P."/>
            <person name="Sedlacek I."/>
            <person name="Kralova S."/>
            <person name="Maslanova I."/>
            <person name="Busse H.-J."/>
            <person name="Stankova E."/>
            <person name="Vrbovska V."/>
            <person name="Kovarovic V."/>
            <person name="Bartak M."/>
            <person name="Svec P."/>
            <person name="Pantucek R."/>
        </authorList>
    </citation>
    <scope>NUCLEOTIDE SEQUENCE [LARGE SCALE GENOMIC DNA]</scope>
    <source>
        <strain evidence="1 2">CCM 8733</strain>
    </source>
</reference>
<gene>
    <name evidence="1" type="ORF">F2P45_34495</name>
</gene>
<proteinExistence type="predicted"/>
<accession>A0ABX0P412</accession>
<dbReference type="Proteomes" id="UP000609726">
    <property type="component" value="Unassembled WGS sequence"/>
</dbReference>
<sequence>MAAMSLPSLFAAFSAHMHSAQFRDLARHADAGNAFVRRRKLPLPTLIAVMLTGMRKCIQTELDEFFAHLQQQAQLARHV</sequence>
<feature type="non-terminal residue" evidence="1">
    <location>
        <position position="79"/>
    </location>
</feature>
<evidence type="ECO:0000313" key="1">
    <source>
        <dbReference type="EMBL" id="NHZ94053.1"/>
    </source>
</evidence>
<protein>
    <submittedName>
        <fullName evidence="1">Transposase</fullName>
    </submittedName>
</protein>
<dbReference type="EMBL" id="WHJH01000244">
    <property type="protein sequence ID" value="NHZ94053.1"/>
    <property type="molecule type" value="Genomic_DNA"/>
</dbReference>
<comment type="caution">
    <text evidence="1">The sequence shown here is derived from an EMBL/GenBank/DDBJ whole genome shotgun (WGS) entry which is preliminary data.</text>
</comment>
<keyword evidence="2" id="KW-1185">Reference proteome</keyword>
<name>A0ABX0P412_9BURK</name>
<evidence type="ECO:0000313" key="2">
    <source>
        <dbReference type="Proteomes" id="UP000609726"/>
    </source>
</evidence>